<dbReference type="GO" id="GO:0030942">
    <property type="term" value="F:endoplasmic reticulum signal peptide binding"/>
    <property type="evidence" value="ECO:0007669"/>
    <property type="project" value="UniProtKB-UniRule"/>
</dbReference>
<dbReference type="InterPro" id="IPR003210">
    <property type="entry name" value="Signal_recog_particle_SRP14"/>
</dbReference>
<dbReference type="InterPro" id="IPR009018">
    <property type="entry name" value="Signal_recog_particle_SRP9/14"/>
</dbReference>
<dbReference type="SUPFAM" id="SSF54762">
    <property type="entry name" value="Signal recognition particle alu RNA binding heterodimer, SRP9/14"/>
    <property type="match status" value="1"/>
</dbReference>
<keyword evidence="4 7" id="KW-0694">RNA-binding</keyword>
<comment type="function">
    <text evidence="7">Component of the signal recognition particle (SRP) complex, a ribonucleoprotein complex that mediates the cotranslational targeting of secretory and membrane proteins to the endoplasmic reticulum (ER).</text>
</comment>
<feature type="region of interest" description="Disordered" evidence="8">
    <location>
        <begin position="123"/>
        <end position="145"/>
    </location>
</feature>
<dbReference type="AlphaFoldDB" id="A0A0F7SVL0"/>
<name>A0A0F7SVL0_PHARH</name>
<evidence type="ECO:0000256" key="8">
    <source>
        <dbReference type="SAM" id="MobiDB-lite"/>
    </source>
</evidence>
<dbReference type="EMBL" id="LN483332">
    <property type="protein sequence ID" value="CED85596.1"/>
    <property type="molecule type" value="Genomic_DNA"/>
</dbReference>
<dbReference type="GO" id="GO:0005786">
    <property type="term" value="C:signal recognition particle, endoplasmic reticulum targeting"/>
    <property type="evidence" value="ECO:0007669"/>
    <property type="project" value="UniProtKB-UniRule"/>
</dbReference>
<evidence type="ECO:0000256" key="7">
    <source>
        <dbReference type="RuleBase" id="RU368100"/>
    </source>
</evidence>
<dbReference type="Pfam" id="PF02290">
    <property type="entry name" value="SRP14"/>
    <property type="match status" value="1"/>
</dbReference>
<evidence type="ECO:0000256" key="2">
    <source>
        <dbReference type="ARBA" id="ARBA00010349"/>
    </source>
</evidence>
<evidence type="ECO:0000256" key="5">
    <source>
        <dbReference type="ARBA" id="ARBA00023135"/>
    </source>
</evidence>
<keyword evidence="6 7" id="KW-0687">Ribonucleoprotein</keyword>
<keyword evidence="3 7" id="KW-0963">Cytoplasm</keyword>
<evidence type="ECO:0000256" key="4">
    <source>
        <dbReference type="ARBA" id="ARBA00022884"/>
    </source>
</evidence>
<comment type="similarity">
    <text evidence="2 7">Belongs to the SRP14 family.</text>
</comment>
<reference evidence="9" key="1">
    <citation type="submission" date="2014-08" db="EMBL/GenBank/DDBJ databases">
        <authorList>
            <person name="Sharma Rahul"/>
            <person name="Thines Marco"/>
        </authorList>
    </citation>
    <scope>NUCLEOTIDE SEQUENCE</scope>
</reference>
<dbReference type="GO" id="GO:0006614">
    <property type="term" value="P:SRP-dependent cotranslational protein targeting to membrane"/>
    <property type="evidence" value="ECO:0007669"/>
    <property type="project" value="UniProtKB-UniRule"/>
</dbReference>
<organism evidence="9">
    <name type="scientific">Phaffia rhodozyma</name>
    <name type="common">Yeast</name>
    <name type="synonym">Xanthophyllomyces dendrorhous</name>
    <dbReference type="NCBI Taxonomy" id="264483"/>
    <lineage>
        <taxon>Eukaryota</taxon>
        <taxon>Fungi</taxon>
        <taxon>Dikarya</taxon>
        <taxon>Basidiomycota</taxon>
        <taxon>Agaricomycotina</taxon>
        <taxon>Tremellomycetes</taxon>
        <taxon>Cystofilobasidiales</taxon>
        <taxon>Mrakiaceae</taxon>
        <taxon>Phaffia</taxon>
    </lineage>
</organism>
<evidence type="ECO:0000256" key="1">
    <source>
        <dbReference type="ARBA" id="ARBA00004496"/>
    </source>
</evidence>
<feature type="compositionally biased region" description="Basic residues" evidence="8">
    <location>
        <begin position="133"/>
        <end position="145"/>
    </location>
</feature>
<accession>A0A0F7SVL0</accession>
<keyword evidence="5 7" id="KW-0733">Signal recognition particle</keyword>
<comment type="subcellular location">
    <subcellularLocation>
        <location evidence="1 7">Cytoplasm</location>
    </subcellularLocation>
</comment>
<evidence type="ECO:0000313" key="9">
    <source>
        <dbReference type="EMBL" id="CED85596.1"/>
    </source>
</evidence>
<evidence type="ECO:0000256" key="3">
    <source>
        <dbReference type="ARBA" id="ARBA00022490"/>
    </source>
</evidence>
<proteinExistence type="inferred from homology"/>
<comment type="subunit">
    <text evidence="7">Component of a fungal signal recognition particle (SRP) complex that consists of a 7SL RNA molecule (scR1) and at least six protein subunits: SRP72, SRP68, SRP54, SEC65, SRP21 and SRP14.</text>
</comment>
<dbReference type="GO" id="GO:0008312">
    <property type="term" value="F:7S RNA binding"/>
    <property type="evidence" value="ECO:0007669"/>
    <property type="project" value="UniProtKB-UniRule"/>
</dbReference>
<sequence>MPTDVVSNEEFLVKLQSLLGTTEKAGSVWITQKRLTWQDPSVMETVEEDESKRTWSCAIKASDGKTKFTTHVPSTSLDTFSTSYGTLLKASFAPHLRKRDKKKEKSKAEILVRERKRLEVVVQKGLPDETGKRGKGRGRHQRKVKALRKAEAALSKIVGKEERKKQGDAAVADLLVGVSPSS</sequence>
<dbReference type="PANTHER" id="PTHR12013">
    <property type="entry name" value="SIGNAL RECOGNITION PARTICLE 14 KD PROTEIN"/>
    <property type="match status" value="1"/>
</dbReference>
<protein>
    <recommendedName>
        <fullName evidence="7">Signal recognition particle subunit SRP14</fullName>
    </recommendedName>
    <alternativeName>
        <fullName evidence="7">Signal recognition particle 14 kDa protein</fullName>
    </alternativeName>
</protein>
<dbReference type="Gene3D" id="3.30.720.10">
    <property type="entry name" value="Signal recognition particle alu RNA binding heterodimer, srp9/1"/>
    <property type="match status" value="1"/>
</dbReference>
<evidence type="ECO:0000256" key="6">
    <source>
        <dbReference type="ARBA" id="ARBA00023274"/>
    </source>
</evidence>